<dbReference type="EMBL" id="SPLM01000041">
    <property type="protein sequence ID" value="TMW64099.1"/>
    <property type="molecule type" value="Genomic_DNA"/>
</dbReference>
<organism evidence="2 3">
    <name type="scientific">Pythium oligandrum</name>
    <name type="common">Mycoparasitic fungus</name>
    <dbReference type="NCBI Taxonomy" id="41045"/>
    <lineage>
        <taxon>Eukaryota</taxon>
        <taxon>Sar</taxon>
        <taxon>Stramenopiles</taxon>
        <taxon>Oomycota</taxon>
        <taxon>Peronosporomycetes</taxon>
        <taxon>Pythiales</taxon>
        <taxon>Pythiaceae</taxon>
        <taxon>Pythium</taxon>
    </lineage>
</organism>
<sequence>MDTSEDERKRRKRKKYTPTHRARKVEISSLQDQIQELTTRLAQLQAEQPPTADDVQRVLEKRTILQSGLRASDLVLARTHSILQGQVAAHQRNPLERVIRLSADPIDRQRTLDDHFAKALDSATEFALERVRYLDCEQCHTHSRSFSTPEGDSVLIQCEVRAVLGVESVRQAYESVHLALLHREFQFSERLGVTTICDTDGIQDRPASLARYLSTIADSVDIEVNMAQFHRYVESSPYLDAPQGVIVVESVDEDVLYPYQPETRVRADISAVVLVFERPRAHSHVPDSIDVTVIRWSFTRLRHPQFPVPPEKKQELIDVYPRWGETLSKIIREYVDARRRCQR</sequence>
<evidence type="ECO:0000313" key="3">
    <source>
        <dbReference type="Proteomes" id="UP000794436"/>
    </source>
</evidence>
<feature type="region of interest" description="Disordered" evidence="1">
    <location>
        <begin position="1"/>
        <end position="25"/>
    </location>
</feature>
<reference evidence="2" key="1">
    <citation type="submission" date="2019-03" db="EMBL/GenBank/DDBJ databases">
        <title>Long read genome sequence of the mycoparasitic Pythium oligandrum ATCC 38472 isolated from sugarbeet rhizosphere.</title>
        <authorList>
            <person name="Gaulin E."/>
        </authorList>
    </citation>
    <scope>NUCLEOTIDE SEQUENCE</scope>
    <source>
        <strain evidence="2">ATCC 38472_TT</strain>
    </source>
</reference>
<comment type="caution">
    <text evidence="2">The sequence shown here is derived from an EMBL/GenBank/DDBJ whole genome shotgun (WGS) entry which is preliminary data.</text>
</comment>
<dbReference type="AlphaFoldDB" id="A0A8K1CJB6"/>
<accession>A0A8K1CJB6</accession>
<dbReference type="Proteomes" id="UP000794436">
    <property type="component" value="Unassembled WGS sequence"/>
</dbReference>
<keyword evidence="3" id="KW-1185">Reference proteome</keyword>
<proteinExistence type="predicted"/>
<feature type="compositionally biased region" description="Basic residues" evidence="1">
    <location>
        <begin position="9"/>
        <end position="23"/>
    </location>
</feature>
<evidence type="ECO:0000313" key="2">
    <source>
        <dbReference type="EMBL" id="TMW64099.1"/>
    </source>
</evidence>
<evidence type="ECO:0000256" key="1">
    <source>
        <dbReference type="SAM" id="MobiDB-lite"/>
    </source>
</evidence>
<gene>
    <name evidence="2" type="ORF">Poli38472_014216</name>
</gene>
<name>A0A8K1CJB6_PYTOL</name>
<protein>
    <submittedName>
        <fullName evidence="2">Uncharacterized protein</fullName>
    </submittedName>
</protein>